<comment type="caution">
    <text evidence="1">The sequence shown here is derived from an EMBL/GenBank/DDBJ whole genome shotgun (WGS) entry which is preliminary data.</text>
</comment>
<dbReference type="RefSeq" id="WP_099698746.1">
    <property type="nucleotide sequence ID" value="NZ_NOVD01000053.1"/>
</dbReference>
<evidence type="ECO:0000313" key="2">
    <source>
        <dbReference type="Proteomes" id="UP000230886"/>
    </source>
</evidence>
<dbReference type="AlphaFoldDB" id="A0A2A5J101"/>
<evidence type="ECO:0000313" key="1">
    <source>
        <dbReference type="EMBL" id="PCK23268.1"/>
    </source>
</evidence>
<name>A0A2A5J101_RHOSG</name>
<accession>A0A2A5J101</accession>
<gene>
    <name evidence="1" type="ORF">CHR55_30425</name>
</gene>
<dbReference type="Proteomes" id="UP000230886">
    <property type="component" value="Unassembled WGS sequence"/>
</dbReference>
<sequence length="113" mass="12255">MPILKISDAFEVAFIAAANAANDHQDDLDLAVDDDRERIYLSNSCPGYDPYLRIVTREGGEATVEICSTTNIRPDDANDDWQYAEGVEASAAVNLSDLEATAQAVITCWASTL</sequence>
<organism evidence="1 2">
    <name type="scientific">Rhodococcus qingshengii</name>
    <dbReference type="NCBI Taxonomy" id="334542"/>
    <lineage>
        <taxon>Bacteria</taxon>
        <taxon>Bacillati</taxon>
        <taxon>Actinomycetota</taxon>
        <taxon>Actinomycetes</taxon>
        <taxon>Mycobacteriales</taxon>
        <taxon>Nocardiaceae</taxon>
        <taxon>Rhodococcus</taxon>
        <taxon>Rhodococcus erythropolis group</taxon>
    </lineage>
</organism>
<reference evidence="1 2" key="1">
    <citation type="submission" date="2017-07" db="EMBL/GenBank/DDBJ databases">
        <title>Draft sequence of Rhodococcus enclensis 23b-28.</title>
        <authorList>
            <person name="Besaury L."/>
            <person name="Sancelme M."/>
            <person name="Amato P."/>
            <person name="Lallement A."/>
            <person name="Delort A.-M."/>
        </authorList>
    </citation>
    <scope>NUCLEOTIDE SEQUENCE [LARGE SCALE GENOMIC DNA]</scope>
    <source>
        <strain evidence="1 2">23b-28</strain>
    </source>
</reference>
<dbReference type="EMBL" id="NOVD01000053">
    <property type="protein sequence ID" value="PCK23268.1"/>
    <property type="molecule type" value="Genomic_DNA"/>
</dbReference>
<protein>
    <submittedName>
        <fullName evidence="1">Uncharacterized protein</fullName>
    </submittedName>
</protein>
<proteinExistence type="predicted"/>